<evidence type="ECO:0000256" key="1">
    <source>
        <dbReference type="SAM" id="MobiDB-lite"/>
    </source>
</evidence>
<dbReference type="OrthoDB" id="406045at2759"/>
<evidence type="ECO:0000313" key="4">
    <source>
        <dbReference type="Proteomes" id="UP000398389"/>
    </source>
</evidence>
<evidence type="ECO:0000313" key="3">
    <source>
        <dbReference type="EMBL" id="VVT49613.1"/>
    </source>
</evidence>
<dbReference type="EMBL" id="CABVLU010000002">
    <property type="protein sequence ID" value="VVT49613.1"/>
    <property type="molecule type" value="Genomic_DNA"/>
</dbReference>
<dbReference type="Pfam" id="PF09418">
    <property type="entry name" value="DUF2009"/>
    <property type="match status" value="1"/>
</dbReference>
<dbReference type="PANTHER" id="PTHR31560:SF0">
    <property type="entry name" value="UPF0652 PROTEIN C22H10.08"/>
    <property type="match status" value="1"/>
</dbReference>
<keyword evidence="4" id="KW-1185">Reference proteome</keyword>
<feature type="compositionally biased region" description="Basic and acidic residues" evidence="1">
    <location>
        <begin position="133"/>
        <end position="142"/>
    </location>
</feature>
<dbReference type="CDD" id="cd20208">
    <property type="entry name" value="Bbox1_DUF2009"/>
    <property type="match status" value="1"/>
</dbReference>
<sequence>MTVKRPLKELLAMDPDSIMDEDKEAPIADDTTTGGPSFASPGAAAAAAGLCIECGDQPAQEECTQCQESFCDVCFGYLHRTGKRRTHTTRRLGVEIKEKPEEKPVEEKEEEEDDDENDDDEENDDNDEENEDEKLAKAHRENQNAPTGGPSKDSVERVLERIRHHAAYVPMRLTLEERKLLRLLEAALNVSEYTDRVDVLSYTSAAKRIVVQLREMCAILAGLVVATDMATGREMFETQDFAASAEWFQAVFEVGRRYKIMNPEKMRDSFGKLMYMIMDSRLPEVRAALEFDFYKPIQTVYGFLKAKSGDEDGEGVLRIFNDPLLVQATMEIIPDNKSRAIVQRDIKRKESAIKLLSKKYASNSLFRKSGKGSGVTPDEICQCLYSLGDYHAYLRANRHPVEEMIRMLTAHFSADLPTSGDELSSLSIYAGRGGSRLSHSHTKQFLYVQQSLALWSYIMQDMFWLWTLADDDLTSTSARYTLADTGQGLNRVKACPRVGRAMHSIIAKTQSRTGAWIGSSVVHLGDRAVPNALFFLDKYLQVPRILTPVYLAIKHIESPSVSADPHLRAWIDAQFGSIEQLKRTILCDFFKHGFDGSGADNFYDAGSCIDGRLTSAWSWANSIAKKPYYKIFLVTGFSGFNGSDGF</sequence>
<gene>
    <name evidence="3" type="ORF">SAPINGB_P002356</name>
</gene>
<feature type="region of interest" description="Disordered" evidence="1">
    <location>
        <begin position="1"/>
        <end position="46"/>
    </location>
</feature>
<organism evidence="3 4">
    <name type="scientific">Magnusiomyces paraingens</name>
    <dbReference type="NCBI Taxonomy" id="2606893"/>
    <lineage>
        <taxon>Eukaryota</taxon>
        <taxon>Fungi</taxon>
        <taxon>Dikarya</taxon>
        <taxon>Ascomycota</taxon>
        <taxon>Saccharomycotina</taxon>
        <taxon>Dipodascomycetes</taxon>
        <taxon>Dipodascales</taxon>
        <taxon>Dipodascaceae</taxon>
        <taxon>Magnusiomyces</taxon>
    </lineage>
</organism>
<accession>A0A5E8BDE6</accession>
<dbReference type="Proteomes" id="UP000398389">
    <property type="component" value="Unassembled WGS sequence"/>
</dbReference>
<feature type="compositionally biased region" description="Low complexity" evidence="1">
    <location>
        <begin position="34"/>
        <end position="46"/>
    </location>
</feature>
<protein>
    <recommendedName>
        <fullName evidence="2">Non-canonical E2 ubiquitin-conjugating enzyme C-terminal domain-containing protein</fullName>
    </recommendedName>
</protein>
<feature type="region of interest" description="Disordered" evidence="1">
    <location>
        <begin position="91"/>
        <end position="154"/>
    </location>
</feature>
<dbReference type="GeneID" id="43581175"/>
<dbReference type="AlphaFoldDB" id="A0A5E8BDE6"/>
<feature type="domain" description="Non-canonical E2 ubiquitin-conjugating enzyme C-terminal" evidence="2">
    <location>
        <begin position="166"/>
        <end position="642"/>
    </location>
</feature>
<dbReference type="RefSeq" id="XP_031852966.1">
    <property type="nucleotide sequence ID" value="XM_031997075.1"/>
</dbReference>
<feature type="compositionally biased region" description="Basic and acidic residues" evidence="1">
    <location>
        <begin position="92"/>
        <end position="106"/>
    </location>
</feature>
<evidence type="ECO:0000259" key="2">
    <source>
        <dbReference type="Pfam" id="PF09418"/>
    </source>
</evidence>
<feature type="compositionally biased region" description="Acidic residues" evidence="1">
    <location>
        <begin position="107"/>
        <end position="132"/>
    </location>
</feature>
<name>A0A5E8BDE6_9ASCO</name>
<dbReference type="Pfam" id="PF22586">
    <property type="entry name" value="ANCHR-like_BBOX"/>
    <property type="match status" value="1"/>
</dbReference>
<proteinExistence type="predicted"/>
<dbReference type="InterPro" id="IPR057668">
    <property type="entry name" value="E2_Ub-conjug_enz_C"/>
</dbReference>
<dbReference type="InterPro" id="IPR018553">
    <property type="entry name" value="E2_Ub-conjug_enz"/>
</dbReference>
<reference evidence="3 4" key="1">
    <citation type="submission" date="2019-09" db="EMBL/GenBank/DDBJ databases">
        <authorList>
            <person name="Brejova B."/>
        </authorList>
    </citation>
    <scope>NUCLEOTIDE SEQUENCE [LARGE SCALE GENOMIC DNA]</scope>
</reference>
<dbReference type="PANTHER" id="PTHR31560">
    <property type="entry name" value="UPF0652 PROTEIN C16A11.03C-RELATED"/>
    <property type="match status" value="1"/>
</dbReference>